<dbReference type="Proteomes" id="UP001062223">
    <property type="component" value="Chromosome"/>
</dbReference>
<dbReference type="KEGG" id="cpoi:OE229_16240"/>
<dbReference type="AlphaFoldDB" id="A0A9Q9P877"/>
<dbReference type="RefSeq" id="WP_262138896.1">
    <property type="nucleotide sequence ID" value="NZ_CP106879.1"/>
</dbReference>
<organism evidence="1 2">
    <name type="scientific">Curtobacterium poinsettiae</name>
    <dbReference type="NCBI Taxonomy" id="159612"/>
    <lineage>
        <taxon>Bacteria</taxon>
        <taxon>Bacillati</taxon>
        <taxon>Actinomycetota</taxon>
        <taxon>Actinomycetes</taxon>
        <taxon>Micrococcales</taxon>
        <taxon>Microbacteriaceae</taxon>
        <taxon>Curtobacterium</taxon>
    </lineage>
</organism>
<dbReference type="EMBL" id="CP106879">
    <property type="protein sequence ID" value="UYC80643.1"/>
    <property type="molecule type" value="Genomic_DNA"/>
</dbReference>
<reference evidence="1" key="1">
    <citation type="submission" date="2022-09" db="EMBL/GenBank/DDBJ databases">
        <title>Taxonomy of Curtobacterium flaccumfaciens.</title>
        <authorList>
            <person name="Osdaghi E."/>
            <person name="Taghavi S.M."/>
            <person name="Hamidizade M."/>
            <person name="Abachi H."/>
            <person name="Fazliarab A."/>
            <person name="Baeyen S."/>
            <person name="Portier P."/>
            <person name="Van Vaerenbergh J."/>
            <person name="Jacques M.-A."/>
        </authorList>
    </citation>
    <scope>NUCLEOTIDE SEQUENCE</scope>
    <source>
        <strain evidence="1">AGQB46</strain>
    </source>
</reference>
<evidence type="ECO:0000313" key="2">
    <source>
        <dbReference type="Proteomes" id="UP001062223"/>
    </source>
</evidence>
<accession>A0A9Q9P877</accession>
<name>A0A9Q9P877_9MICO</name>
<protein>
    <submittedName>
        <fullName evidence="1">Uncharacterized protein</fullName>
    </submittedName>
</protein>
<gene>
    <name evidence="1" type="ORF">OE229_16240</name>
</gene>
<sequence length="164" mass="18242">MTELPGDDHLGPVASTWSLVERVGMPNTPVRRALFDLAKIIETGSSDELLLASAAYRALATSIEDVYRRRSPLEQQLEYIKASRELQEATGIRSPDVSGDRFELAPLPESPAALAAELGYRDGGRAVRRVLREKFGLTPGGRWHELTERQVNYVRAHLPPRQVP</sequence>
<evidence type="ECO:0000313" key="1">
    <source>
        <dbReference type="EMBL" id="UYC80643.1"/>
    </source>
</evidence>
<proteinExistence type="predicted"/>